<sequence>MNLLKERAENYTAAELDRIHSMDAHLIRSLEGHLFSSSGKGSPCTIIGGKGTGKTFNLIKTLRRGVRELEDFFPVMFVFERSGEIEALDTSLLMPSSGDSSPKLEELTDQEVTMMADAIVFDDFHYVCEAIERGEYLPQNWSGS</sequence>
<accession>A0A133UKG5</accession>
<protein>
    <submittedName>
        <fullName evidence="1">Uncharacterized protein</fullName>
    </submittedName>
</protein>
<reference evidence="1 2" key="1">
    <citation type="journal article" date="2016" name="Sci. Rep.">
        <title>Metabolic traits of an uncultured archaeal lineage -MSBL1- from brine pools of the Red Sea.</title>
        <authorList>
            <person name="Mwirichia R."/>
            <person name="Alam I."/>
            <person name="Rashid M."/>
            <person name="Vinu M."/>
            <person name="Ba-Alawi W."/>
            <person name="Anthony Kamau A."/>
            <person name="Kamanda Ngugi D."/>
            <person name="Goker M."/>
            <person name="Klenk H.P."/>
            <person name="Bajic V."/>
            <person name="Stingl U."/>
        </authorList>
    </citation>
    <scope>NUCLEOTIDE SEQUENCE [LARGE SCALE GENOMIC DNA]</scope>
    <source>
        <strain evidence="1">SCGC-AAA259I07</strain>
    </source>
</reference>
<name>A0A133UKG5_9EURY</name>
<keyword evidence="2" id="KW-1185">Reference proteome</keyword>
<proteinExistence type="predicted"/>
<gene>
    <name evidence="1" type="ORF">AKJ36_02380</name>
</gene>
<dbReference type="AlphaFoldDB" id="A0A133UKG5"/>
<evidence type="ECO:0000313" key="2">
    <source>
        <dbReference type="Proteomes" id="UP000070155"/>
    </source>
</evidence>
<dbReference type="EMBL" id="LHXQ01000033">
    <property type="protein sequence ID" value="KXA94697.1"/>
    <property type="molecule type" value="Genomic_DNA"/>
</dbReference>
<organism evidence="1 2">
    <name type="scientific">candidate division MSBL1 archaeon SCGC-AAA259I07</name>
    <dbReference type="NCBI Taxonomy" id="1698266"/>
    <lineage>
        <taxon>Archaea</taxon>
        <taxon>Methanobacteriati</taxon>
        <taxon>Methanobacteriota</taxon>
        <taxon>candidate division MSBL1</taxon>
    </lineage>
</organism>
<evidence type="ECO:0000313" key="1">
    <source>
        <dbReference type="EMBL" id="KXA94697.1"/>
    </source>
</evidence>
<dbReference type="Proteomes" id="UP000070155">
    <property type="component" value="Unassembled WGS sequence"/>
</dbReference>
<comment type="caution">
    <text evidence="1">The sequence shown here is derived from an EMBL/GenBank/DDBJ whole genome shotgun (WGS) entry which is preliminary data.</text>
</comment>